<keyword evidence="2" id="KW-1185">Reference proteome</keyword>
<protein>
    <submittedName>
        <fullName evidence="1">Uncharacterized protein</fullName>
    </submittedName>
</protein>
<evidence type="ECO:0000313" key="1">
    <source>
        <dbReference type="EMBL" id="KAI5059738.1"/>
    </source>
</evidence>
<evidence type="ECO:0000313" key="2">
    <source>
        <dbReference type="Proteomes" id="UP000886520"/>
    </source>
</evidence>
<dbReference type="Proteomes" id="UP000886520">
    <property type="component" value="Chromosome 25"/>
</dbReference>
<comment type="caution">
    <text evidence="1">The sequence shown here is derived from an EMBL/GenBank/DDBJ whole genome shotgun (WGS) entry which is preliminary data.</text>
</comment>
<sequence length="238" mass="26455">MRVCYCLLQQMLPTVLLKPRQNLMWKSLIKTNRVCPHAVTRQIMLVFPFWQPMLNFDSCINLFLPPFEEESSQEGGADNVALRPQIVGLNSGAWLPLMLALHHEVGDMDAEENEHADLQVLMHFLRLMIFNICGAADNQEPKSFCHIDFSQADVAFPVGDNVVCEIAPVLVSKFPFVDAIGLSMVKDTDVPPAQERFSKNAILAIDNASLVSLTCLLAIECSHITSWGFEPSIGNVSA</sequence>
<dbReference type="EMBL" id="JABFUD020000025">
    <property type="protein sequence ID" value="KAI5059738.1"/>
    <property type="molecule type" value="Genomic_DNA"/>
</dbReference>
<reference evidence="1" key="1">
    <citation type="submission" date="2021-01" db="EMBL/GenBank/DDBJ databases">
        <title>Adiantum capillus-veneris genome.</title>
        <authorList>
            <person name="Fang Y."/>
            <person name="Liao Q."/>
        </authorList>
    </citation>
    <scope>NUCLEOTIDE SEQUENCE</scope>
    <source>
        <strain evidence="1">H3</strain>
        <tissue evidence="1">Leaf</tissue>
    </source>
</reference>
<gene>
    <name evidence="1" type="ORF">GOP47_0026057</name>
</gene>
<name>A0A9D4Z2L9_ADICA</name>
<accession>A0A9D4Z2L9</accession>
<dbReference type="AlphaFoldDB" id="A0A9D4Z2L9"/>
<proteinExistence type="predicted"/>
<organism evidence="1 2">
    <name type="scientific">Adiantum capillus-veneris</name>
    <name type="common">Maidenhair fern</name>
    <dbReference type="NCBI Taxonomy" id="13818"/>
    <lineage>
        <taxon>Eukaryota</taxon>
        <taxon>Viridiplantae</taxon>
        <taxon>Streptophyta</taxon>
        <taxon>Embryophyta</taxon>
        <taxon>Tracheophyta</taxon>
        <taxon>Polypodiopsida</taxon>
        <taxon>Polypodiidae</taxon>
        <taxon>Polypodiales</taxon>
        <taxon>Pteridineae</taxon>
        <taxon>Pteridaceae</taxon>
        <taxon>Vittarioideae</taxon>
        <taxon>Adiantum</taxon>
    </lineage>
</organism>